<dbReference type="Proteomes" id="UP000317893">
    <property type="component" value="Unassembled WGS sequence"/>
</dbReference>
<dbReference type="InterPro" id="IPR042099">
    <property type="entry name" value="ANL_N_sf"/>
</dbReference>
<comment type="similarity">
    <text evidence="1">Belongs to the ATP-dependent AMP-binding enzyme family.</text>
</comment>
<dbReference type="RefSeq" id="WP_141847318.1">
    <property type="nucleotide sequence ID" value="NZ_BAAAPR010000013.1"/>
</dbReference>
<dbReference type="Pfam" id="PF00501">
    <property type="entry name" value="AMP-binding"/>
    <property type="match status" value="1"/>
</dbReference>
<dbReference type="FunFam" id="3.30.300.30:FF:000008">
    <property type="entry name" value="2,3-dihydroxybenzoate-AMP ligase"/>
    <property type="match status" value="1"/>
</dbReference>
<dbReference type="PANTHER" id="PTHR43767">
    <property type="entry name" value="LONG-CHAIN-FATTY-ACID--COA LIGASE"/>
    <property type="match status" value="1"/>
</dbReference>
<evidence type="ECO:0000256" key="1">
    <source>
        <dbReference type="ARBA" id="ARBA00006432"/>
    </source>
</evidence>
<evidence type="ECO:0000259" key="3">
    <source>
        <dbReference type="Pfam" id="PF00501"/>
    </source>
</evidence>
<dbReference type="InterPro" id="IPR050237">
    <property type="entry name" value="ATP-dep_AMP-bd_enzyme"/>
</dbReference>
<feature type="domain" description="AMP-binding enzyme C-terminal" evidence="4">
    <location>
        <begin position="463"/>
        <end position="537"/>
    </location>
</feature>
<dbReference type="PROSITE" id="PS00455">
    <property type="entry name" value="AMP_BINDING"/>
    <property type="match status" value="1"/>
</dbReference>
<dbReference type="EMBL" id="VFMN01000001">
    <property type="protein sequence ID" value="TQJ07952.1"/>
    <property type="molecule type" value="Genomic_DNA"/>
</dbReference>
<dbReference type="Gene3D" id="3.30.300.30">
    <property type="match status" value="1"/>
</dbReference>
<dbReference type="Gene3D" id="3.40.50.12780">
    <property type="entry name" value="N-terminal domain of ligase-like"/>
    <property type="match status" value="1"/>
</dbReference>
<dbReference type="NCBIfam" id="NF004837">
    <property type="entry name" value="PRK06187.1"/>
    <property type="match status" value="1"/>
</dbReference>
<proteinExistence type="inferred from homology"/>
<dbReference type="PANTHER" id="PTHR43767:SF11">
    <property type="entry name" value="MEDIUM-CHAIN-FATTY-ACID--COA LIGASE"/>
    <property type="match status" value="1"/>
</dbReference>
<sequence length="557" mass="61222">MKSTMQSTPLLISQLLRYGTTVHADQEVITWTPEGGRRMSYGEVGRKAAQLAHALRGIGITGDQRVATFMWNNAEHLISYLAIPSMGAVLHALNIRLFPEQLIYTATHAGNEAVIVDNTLAAPFAKLLAHLPKIHHVVVNGPIDDETRAALEAPEHVQAVVDFEEFVGGQPTTFDWPDDLDEDSASSMCYTSGTTGNPKGVVYSHRSNYLHAITDAMTLGVREGDRNLVVVPLFHANAWGFPYIVMLAGSSMIMPDRFLQAEPLARMIDELEVTTGAGVPTIWSELLRHLDAHPEIDSSACYRLMVGGSAAPPAMIRAYQERHGIEIIHGWGMTETSPVGSLAVPPARCEVGSEEYWSYREKQGRLLVGFQGRLMGPDGSQQPWDGEAVGELEVRGPWVTGSYYMNGTESETDKAEMAAKFSPDGWLRTGDVGLLTPDGFLQLTDRAKDVIKSGGEWISSVDLENAIMAHPKVREASVIGVPDDKWQERPLATVVPEEGAEVTAEELRDFLAEKVAKWQVPERWAFIPEVPKTSVGKFDKKVLRKQYADGGLEVTHF</sequence>
<gene>
    <name evidence="5" type="ORF">FB458_1024</name>
</gene>
<dbReference type="InterPro" id="IPR020845">
    <property type="entry name" value="AMP-binding_CS"/>
</dbReference>
<reference evidence="5 6" key="1">
    <citation type="submission" date="2019-06" db="EMBL/GenBank/DDBJ databases">
        <title>Sequencing the genomes of 1000 actinobacteria strains.</title>
        <authorList>
            <person name="Klenk H.-P."/>
        </authorList>
    </citation>
    <scope>NUCLEOTIDE SEQUENCE [LARGE SCALE GENOMIC DNA]</scope>
    <source>
        <strain evidence="5 6">DSM 18607</strain>
    </source>
</reference>
<feature type="domain" description="AMP-dependent synthetase/ligase" evidence="3">
    <location>
        <begin position="23"/>
        <end position="404"/>
    </location>
</feature>
<dbReference type="CDD" id="cd12119">
    <property type="entry name" value="ttLC_FACS_AlkK_like"/>
    <property type="match status" value="1"/>
</dbReference>
<dbReference type="InterPro" id="IPR025110">
    <property type="entry name" value="AMP-bd_C"/>
</dbReference>
<keyword evidence="6" id="KW-1185">Reference proteome</keyword>
<dbReference type="AlphaFoldDB" id="A0A542DXY1"/>
<dbReference type="InterPro" id="IPR000873">
    <property type="entry name" value="AMP-dep_synth/lig_dom"/>
</dbReference>
<evidence type="ECO:0000256" key="2">
    <source>
        <dbReference type="ARBA" id="ARBA00022598"/>
    </source>
</evidence>
<keyword evidence="2" id="KW-0436">Ligase</keyword>
<dbReference type="InterPro" id="IPR045851">
    <property type="entry name" value="AMP-bd_C_sf"/>
</dbReference>
<organism evidence="5 6">
    <name type="scientific">Lapillicoccus jejuensis</name>
    <dbReference type="NCBI Taxonomy" id="402171"/>
    <lineage>
        <taxon>Bacteria</taxon>
        <taxon>Bacillati</taxon>
        <taxon>Actinomycetota</taxon>
        <taxon>Actinomycetes</taxon>
        <taxon>Micrococcales</taxon>
        <taxon>Intrasporangiaceae</taxon>
        <taxon>Lapillicoccus</taxon>
    </lineage>
</organism>
<dbReference type="OrthoDB" id="9803968at2"/>
<dbReference type="SUPFAM" id="SSF56801">
    <property type="entry name" value="Acetyl-CoA synthetase-like"/>
    <property type="match status" value="1"/>
</dbReference>
<evidence type="ECO:0000259" key="4">
    <source>
        <dbReference type="Pfam" id="PF13193"/>
    </source>
</evidence>
<dbReference type="Pfam" id="PF13193">
    <property type="entry name" value="AMP-binding_C"/>
    <property type="match status" value="1"/>
</dbReference>
<comment type="caution">
    <text evidence="5">The sequence shown here is derived from an EMBL/GenBank/DDBJ whole genome shotgun (WGS) entry which is preliminary data.</text>
</comment>
<protein>
    <submittedName>
        <fullName evidence="5">Fatty-acyl-CoA synthase</fullName>
    </submittedName>
</protein>
<name>A0A542DXY1_9MICO</name>
<accession>A0A542DXY1</accession>
<dbReference type="GO" id="GO:0016877">
    <property type="term" value="F:ligase activity, forming carbon-sulfur bonds"/>
    <property type="evidence" value="ECO:0007669"/>
    <property type="project" value="UniProtKB-ARBA"/>
</dbReference>
<evidence type="ECO:0000313" key="6">
    <source>
        <dbReference type="Proteomes" id="UP000317893"/>
    </source>
</evidence>
<evidence type="ECO:0000313" key="5">
    <source>
        <dbReference type="EMBL" id="TQJ07952.1"/>
    </source>
</evidence>